<feature type="domain" description="Endonuclease GajA/Old nuclease/RecF-like AAA" evidence="1">
    <location>
        <begin position="1"/>
        <end position="48"/>
    </location>
</feature>
<evidence type="ECO:0000313" key="2">
    <source>
        <dbReference type="EMBL" id="KYL32753.1"/>
    </source>
</evidence>
<dbReference type="InterPro" id="IPR051396">
    <property type="entry name" value="Bact_Antivir_Def_Nuclease"/>
</dbReference>
<dbReference type="InterPro" id="IPR041685">
    <property type="entry name" value="AAA_GajA/Old/RecF-like"/>
</dbReference>
<gene>
    <name evidence="2" type="ORF">A2I96_17195</name>
</gene>
<evidence type="ECO:0000313" key="3">
    <source>
        <dbReference type="Proteomes" id="UP000075763"/>
    </source>
</evidence>
<dbReference type="SUPFAM" id="SSF52540">
    <property type="entry name" value="P-loop containing nucleoside triphosphate hydrolases"/>
    <property type="match status" value="1"/>
</dbReference>
<organism evidence="2 3">
    <name type="scientific">Pseudoalteromonas tetraodonis</name>
    <dbReference type="NCBI Taxonomy" id="43659"/>
    <lineage>
        <taxon>Bacteria</taxon>
        <taxon>Pseudomonadati</taxon>
        <taxon>Pseudomonadota</taxon>
        <taxon>Gammaproteobacteria</taxon>
        <taxon>Alteromonadales</taxon>
        <taxon>Pseudoalteromonadaceae</taxon>
        <taxon>Pseudoalteromonas</taxon>
    </lineage>
</organism>
<evidence type="ECO:0000259" key="1">
    <source>
        <dbReference type="Pfam" id="PF13175"/>
    </source>
</evidence>
<dbReference type="Pfam" id="PF13175">
    <property type="entry name" value="AAA_15"/>
    <property type="match status" value="2"/>
</dbReference>
<protein>
    <recommendedName>
        <fullName evidence="1">Endonuclease GajA/Old nuclease/RecF-like AAA domain-containing protein</fullName>
    </recommendedName>
</protein>
<dbReference type="PANTHER" id="PTHR43581">
    <property type="entry name" value="ATP/GTP PHOSPHATASE"/>
    <property type="match status" value="1"/>
</dbReference>
<feature type="domain" description="Endonuclease GajA/Old nuclease/RecF-like AAA" evidence="1">
    <location>
        <begin position="303"/>
        <end position="420"/>
    </location>
</feature>
<dbReference type="PANTHER" id="PTHR43581:SF2">
    <property type="entry name" value="EXCINUCLEASE ATPASE SUBUNIT"/>
    <property type="match status" value="1"/>
</dbReference>
<accession>A0ABD4EK94</accession>
<reference evidence="2 3" key="1">
    <citation type="submission" date="2016-03" db="EMBL/GenBank/DDBJ databases">
        <authorList>
            <person name="Zhang H."/>
            <person name="Liu R."/>
            <person name="Wang M."/>
            <person name="Wang H."/>
            <person name="Wang L."/>
            <person name="Song L."/>
        </authorList>
    </citation>
    <scope>NUCLEOTIDE SEQUENCE [LARGE SCALE GENOMIC DNA]</scope>
    <source>
        <strain evidence="2 3">DSM 16099</strain>
    </source>
</reference>
<dbReference type="AlphaFoldDB" id="A0ABD4EK94"/>
<dbReference type="Proteomes" id="UP000075763">
    <property type="component" value="Unassembled WGS sequence"/>
</dbReference>
<dbReference type="EMBL" id="LVCN01000043">
    <property type="protein sequence ID" value="KYL32753.1"/>
    <property type="molecule type" value="Genomic_DNA"/>
</dbReference>
<proteinExistence type="predicted"/>
<dbReference type="Gene3D" id="3.40.50.300">
    <property type="entry name" value="P-loop containing nucleotide triphosphate hydrolases"/>
    <property type="match status" value="1"/>
</dbReference>
<sequence length="490" mass="55525">MKIKSLSIQNFKGIKEKAVLPLAPITLFFGANSTGKSTVLHAFLYLYEVIAKGNYDPLVSSIAGEQLYFGGFKNLVHGKDINQVVTLGVSLDFSESESESGVWDDYLSDSERWLLETNLGFYPDSDAPEVSFEIDLKWDNLKKRVFISRYECKSNGICYFKVQSQEGKPDSQITYYQPLPHWQVDNAFQIENVFESGEWQDVSLSGQNSLPDIYKRLDLSGASVNWSTIYEEHPLIAKLFAEASLSQATLAPVKLLVKKLENMFHIGPLRIVPSRSLALSTKTNTKRWFDGKAGWDLFAYSGNNFQDKVNEKFNSLSYFNSGYKFTTESFGDSTNLDKRVVVQEISSGVSLLPSSVGVGLSQVFPFVVATSLDKDLLIACEQPELHIHPKWQLALADMMLTSINQNPDRMFFIETHSEHILLRLLKRRRLTAEGELDEPNFQCLKADVQIIFCEQESGKTKLIPIKTTDEGDFDAPWPNGFFEERREELF</sequence>
<name>A0ABD4EK94_9GAMM</name>
<comment type="caution">
    <text evidence="2">The sequence shown here is derived from an EMBL/GenBank/DDBJ whole genome shotgun (WGS) entry which is preliminary data.</text>
</comment>
<dbReference type="InterPro" id="IPR027417">
    <property type="entry name" value="P-loop_NTPase"/>
</dbReference>